<protein>
    <submittedName>
        <fullName evidence="1">Uncharacterized protein</fullName>
    </submittedName>
</protein>
<evidence type="ECO:0000313" key="1">
    <source>
        <dbReference type="EMBL" id="RIA04352.1"/>
    </source>
</evidence>
<gene>
    <name evidence="1" type="ORF">BRARA_K01418</name>
</gene>
<proteinExistence type="predicted"/>
<reference evidence="1" key="1">
    <citation type="submission" date="2018-06" db="EMBL/GenBank/DDBJ databases">
        <title>WGS assembly of Brassica rapa FPsc.</title>
        <authorList>
            <person name="Bowman J."/>
            <person name="Kohchi T."/>
            <person name="Yamato K."/>
            <person name="Jenkins J."/>
            <person name="Shu S."/>
            <person name="Ishizaki K."/>
            <person name="Yamaoka S."/>
            <person name="Nishihama R."/>
            <person name="Nakamura Y."/>
            <person name="Berger F."/>
            <person name="Adam C."/>
            <person name="Aki S."/>
            <person name="Althoff F."/>
            <person name="Araki T."/>
            <person name="Arteaga-Vazquez M."/>
            <person name="Balasubrmanian S."/>
            <person name="Bauer D."/>
            <person name="Boehm C."/>
            <person name="Briginshaw L."/>
            <person name="Caballero-Perez J."/>
            <person name="Catarino B."/>
            <person name="Chen F."/>
            <person name="Chiyoda S."/>
            <person name="Chovatia M."/>
            <person name="Davies K."/>
            <person name="Delmans M."/>
            <person name="Demura T."/>
            <person name="Dierschke T."/>
            <person name="Dolan L."/>
            <person name="Dorantes-Acosta A."/>
            <person name="Eklund D."/>
            <person name="Florent S."/>
            <person name="Flores-Sandoval E."/>
            <person name="Fujiyama A."/>
            <person name="Fukuzawa H."/>
            <person name="Galik B."/>
            <person name="Grimanelli D."/>
            <person name="Grimwood J."/>
            <person name="Grossniklaus U."/>
            <person name="Hamada T."/>
            <person name="Haseloff J."/>
            <person name="Hetherington A."/>
            <person name="Higo A."/>
            <person name="Hirakawa Y."/>
            <person name="Hundley H."/>
            <person name="Ikeda Y."/>
            <person name="Inoue K."/>
            <person name="Inoue S."/>
            <person name="Ishida S."/>
            <person name="Jia Q."/>
            <person name="Kakita M."/>
            <person name="Kanazawa T."/>
            <person name="Kawai Y."/>
            <person name="Kawashima T."/>
            <person name="Kennedy M."/>
            <person name="Kinose K."/>
            <person name="Kinoshita T."/>
            <person name="Kohara Y."/>
            <person name="Koide E."/>
            <person name="Komatsu K."/>
            <person name="Kopischke S."/>
            <person name="Kubo M."/>
            <person name="Kyozuka J."/>
            <person name="Lagercrantz U."/>
            <person name="Lin S."/>
            <person name="Lindquist E."/>
            <person name="Lipzen A."/>
            <person name="Lu C."/>
            <person name="Luna E."/>
            <person name="Martienssen R."/>
            <person name="Minamino N."/>
            <person name="Mizutani M."/>
            <person name="Mizutani M."/>
            <person name="Mochizuki N."/>
            <person name="Monte I."/>
            <person name="Mosher R."/>
            <person name="Nagasaki H."/>
            <person name="Nakagami H."/>
            <person name="Naramoto S."/>
            <person name="Nishitani K."/>
            <person name="Ohtani M."/>
            <person name="Okamoto T."/>
            <person name="Okumura M."/>
            <person name="Phillips J."/>
            <person name="Pollak B."/>
            <person name="Reinders A."/>
            <person name="Roevekamp M."/>
            <person name="Sano R."/>
            <person name="Sawa S."/>
            <person name="Schmid M."/>
            <person name="Shirakawa M."/>
            <person name="Solano R."/>
            <person name="Spunde A."/>
            <person name="Suetsugu N."/>
            <person name="Sugano S."/>
            <person name="Sugiyama A."/>
            <person name="Sun R."/>
            <person name="Suzuki Y."/>
            <person name="Takenaka M."/>
            <person name="Takezawa D."/>
            <person name="Tomogane H."/>
            <person name="Tsuzuki M."/>
            <person name="Ueda T."/>
            <person name="Umeda M."/>
            <person name="Ward J."/>
            <person name="Watanabe Y."/>
            <person name="Yazaki K."/>
            <person name="Yokoyama R."/>
            <person name="Yoshitake Y."/>
            <person name="Yotsui I."/>
            <person name="Zachgo S."/>
            <person name="Schmutz J."/>
        </authorList>
    </citation>
    <scope>NUCLEOTIDE SEQUENCE [LARGE SCALE GENOMIC DNA]</scope>
</reference>
<dbReference type="AlphaFoldDB" id="A0A397KVH2"/>
<dbReference type="Proteomes" id="UP000264353">
    <property type="component" value="Unassembled WGS sequence"/>
</dbReference>
<name>A0A397KVH2_BRACM</name>
<sequence length="112" mass="12931">MARKSCGPHGLTLGLAETKNIRKRECCTDGCDHTRTNALDPIRTLQLSVVGREYRFNPQTGCRKLRHISAAKRAWTRVVLGWLTSREVLMLHPFYFFYFNFQPKTSLNLETS</sequence>
<organism evidence="1">
    <name type="scientific">Brassica campestris</name>
    <name type="common">Field mustard</name>
    <dbReference type="NCBI Taxonomy" id="3711"/>
    <lineage>
        <taxon>Eukaryota</taxon>
        <taxon>Viridiplantae</taxon>
        <taxon>Streptophyta</taxon>
        <taxon>Embryophyta</taxon>
        <taxon>Tracheophyta</taxon>
        <taxon>Spermatophyta</taxon>
        <taxon>Magnoliopsida</taxon>
        <taxon>eudicotyledons</taxon>
        <taxon>Gunneridae</taxon>
        <taxon>Pentapetalae</taxon>
        <taxon>rosids</taxon>
        <taxon>malvids</taxon>
        <taxon>Brassicales</taxon>
        <taxon>Brassicaceae</taxon>
        <taxon>Brassiceae</taxon>
        <taxon>Brassica</taxon>
    </lineage>
</organism>
<dbReference type="EMBL" id="KZ867293">
    <property type="protein sequence ID" value="RIA04352.1"/>
    <property type="molecule type" value="Genomic_DNA"/>
</dbReference>
<accession>A0A397KVH2</accession>